<reference evidence="1 2" key="1">
    <citation type="journal article" date="2021" name="Elife">
        <title>Chloroplast acquisition without the gene transfer in kleptoplastic sea slugs, Plakobranchus ocellatus.</title>
        <authorList>
            <person name="Maeda T."/>
            <person name="Takahashi S."/>
            <person name="Yoshida T."/>
            <person name="Shimamura S."/>
            <person name="Takaki Y."/>
            <person name="Nagai Y."/>
            <person name="Toyoda A."/>
            <person name="Suzuki Y."/>
            <person name="Arimoto A."/>
            <person name="Ishii H."/>
            <person name="Satoh N."/>
            <person name="Nishiyama T."/>
            <person name="Hasebe M."/>
            <person name="Maruyama T."/>
            <person name="Minagawa J."/>
            <person name="Obokata J."/>
            <person name="Shigenobu S."/>
        </authorList>
    </citation>
    <scope>NUCLEOTIDE SEQUENCE [LARGE SCALE GENOMIC DNA]</scope>
</reference>
<dbReference type="Proteomes" id="UP000735302">
    <property type="component" value="Unassembled WGS sequence"/>
</dbReference>
<evidence type="ECO:0000313" key="2">
    <source>
        <dbReference type="Proteomes" id="UP000735302"/>
    </source>
</evidence>
<keyword evidence="2" id="KW-1185">Reference proteome</keyword>
<proteinExistence type="predicted"/>
<dbReference type="AlphaFoldDB" id="A0AAV4A108"/>
<gene>
    <name evidence="1" type="ORF">PoB_002707700</name>
</gene>
<sequence length="91" mass="10081">MPLPFQAWAFEAAQTSTETSLYIEPMGRKDETCPLALKALPLETIAKYSRELALVYSDGSSTNGMGTEAIAFTSFGTMVLHLRYANSRERK</sequence>
<name>A0AAV4A108_9GAST</name>
<protein>
    <submittedName>
        <fullName evidence="1">Uncharacterized protein</fullName>
    </submittedName>
</protein>
<dbReference type="EMBL" id="BLXT01003136">
    <property type="protein sequence ID" value="GFO00572.1"/>
    <property type="molecule type" value="Genomic_DNA"/>
</dbReference>
<evidence type="ECO:0000313" key="1">
    <source>
        <dbReference type="EMBL" id="GFO00572.1"/>
    </source>
</evidence>
<organism evidence="1 2">
    <name type="scientific">Plakobranchus ocellatus</name>
    <dbReference type="NCBI Taxonomy" id="259542"/>
    <lineage>
        <taxon>Eukaryota</taxon>
        <taxon>Metazoa</taxon>
        <taxon>Spiralia</taxon>
        <taxon>Lophotrochozoa</taxon>
        <taxon>Mollusca</taxon>
        <taxon>Gastropoda</taxon>
        <taxon>Heterobranchia</taxon>
        <taxon>Euthyneura</taxon>
        <taxon>Panpulmonata</taxon>
        <taxon>Sacoglossa</taxon>
        <taxon>Placobranchoidea</taxon>
        <taxon>Plakobranchidae</taxon>
        <taxon>Plakobranchus</taxon>
    </lineage>
</organism>
<comment type="caution">
    <text evidence="1">The sequence shown here is derived from an EMBL/GenBank/DDBJ whole genome shotgun (WGS) entry which is preliminary data.</text>
</comment>
<accession>A0AAV4A108</accession>